<dbReference type="EMBL" id="FOTW01000020">
    <property type="protein sequence ID" value="SFM42721.1"/>
    <property type="molecule type" value="Genomic_DNA"/>
</dbReference>
<dbReference type="AlphaFoldDB" id="A0A1I4QRR4"/>
<dbReference type="InterPro" id="IPR010272">
    <property type="entry name" value="T6SS_TssF"/>
</dbReference>
<dbReference type="PANTHER" id="PTHR35370">
    <property type="entry name" value="CYTOPLASMIC PROTEIN-RELATED-RELATED"/>
    <property type="match status" value="1"/>
</dbReference>
<protein>
    <submittedName>
        <fullName evidence="1">Type VI secretion system protein ImpG</fullName>
    </submittedName>
</protein>
<dbReference type="NCBIfam" id="TIGR03359">
    <property type="entry name" value="VI_chp_6"/>
    <property type="match status" value="1"/>
</dbReference>
<accession>A0A1I4QRR4</accession>
<reference evidence="1 2" key="1">
    <citation type="submission" date="2016-10" db="EMBL/GenBank/DDBJ databases">
        <authorList>
            <person name="de Groot N.N."/>
        </authorList>
    </citation>
    <scope>NUCLEOTIDE SEQUENCE [LARGE SCALE GENOMIC DNA]</scope>
    <source>
        <strain evidence="1 2">ATCC 43154</strain>
    </source>
</reference>
<dbReference type="STRING" id="758825.SAMN02982985_04020"/>
<gene>
    <name evidence="1" type="ORF">SAMN02982985_04020</name>
</gene>
<sequence>MEQLLPYYQRELAWFRENGREFGERFPGIAGELLMSGVACEDPHAERMIQGCALLTARVGKRLDDDYPQFSETLLETLYPHYLRTFPSCSIAQLILDVAGGKDASAVVAVPRGTLMHTAQVAGVRCRFSTASAMTVAPVRLASVRFDPIINAPASVRLARDASAGIDITIETDEAEGWQRLGLGQLRVFIDGEPSFCAAVRDALFMRVCGAYVDAADGGPWTALETSPIRAAGFDQEDALVPVAARSHPAYRLLTEYFAMPEKFNFFDIAFDQITPLLPARCRRFTLHLALRLRADASLARTLGGLSAQKLLLNCVPVVNLFRKAGSPVKISHTAPDYPLLADGPHPEAYEIHTVESALLMNTGKKERTAHQLQPFYSRHHGQGAAKDARYWVVRRDEMVAELSPGHELRIALVDHDLTPIAADIQTLSVEFTCSNRDLPSALVYGQPGDDMTVDGLNQTASARFLRKPSAACRFDAGNGAHWRLISHLSLNHRSLSSVGVEEFRQMLTLYDLPRSPITQRQIQGVVGLEYKVVMAWVEGTPCAALMPGIEVRMTLDEEAFVGGGIHLFAQVVDHFFGLYSQINVFSQLLVLSKRSGEELLRCPPRSGEALLA</sequence>
<evidence type="ECO:0000313" key="2">
    <source>
        <dbReference type="Proteomes" id="UP000199470"/>
    </source>
</evidence>
<name>A0A1I4QRR4_9BURK</name>
<dbReference type="Proteomes" id="UP000199470">
    <property type="component" value="Unassembled WGS sequence"/>
</dbReference>
<dbReference type="OrthoDB" id="9763676at2"/>
<keyword evidence="2" id="KW-1185">Reference proteome</keyword>
<dbReference type="PANTHER" id="PTHR35370:SF1">
    <property type="entry name" value="TYPE VI SECRETION SYSTEM COMPONENT TSSF1"/>
    <property type="match status" value="1"/>
</dbReference>
<proteinExistence type="predicted"/>
<organism evidence="1 2">
    <name type="scientific">Rugamonas rubra</name>
    <dbReference type="NCBI Taxonomy" id="758825"/>
    <lineage>
        <taxon>Bacteria</taxon>
        <taxon>Pseudomonadati</taxon>
        <taxon>Pseudomonadota</taxon>
        <taxon>Betaproteobacteria</taxon>
        <taxon>Burkholderiales</taxon>
        <taxon>Oxalobacteraceae</taxon>
        <taxon>Telluria group</taxon>
        <taxon>Rugamonas</taxon>
    </lineage>
</organism>
<evidence type="ECO:0000313" key="1">
    <source>
        <dbReference type="EMBL" id="SFM42721.1"/>
    </source>
</evidence>
<dbReference type="PIRSF" id="PIRSF028304">
    <property type="entry name" value="UCP028304"/>
    <property type="match status" value="1"/>
</dbReference>
<dbReference type="Pfam" id="PF05947">
    <property type="entry name" value="T6SS_TssF"/>
    <property type="match status" value="1"/>
</dbReference>
<dbReference type="RefSeq" id="WP_093389491.1">
    <property type="nucleotide sequence ID" value="NZ_FOTW01000020.1"/>
</dbReference>